<dbReference type="Gene3D" id="3.40.50.300">
    <property type="entry name" value="P-loop containing nucleotide triphosphate hydrolases"/>
    <property type="match status" value="1"/>
</dbReference>
<dbReference type="GO" id="GO:0008146">
    <property type="term" value="F:sulfotransferase activity"/>
    <property type="evidence" value="ECO:0007669"/>
    <property type="project" value="InterPro"/>
</dbReference>
<dbReference type="InterPro" id="IPR000863">
    <property type="entry name" value="Sulfotransferase_dom"/>
</dbReference>
<evidence type="ECO:0000313" key="4">
    <source>
        <dbReference type="Proteomes" id="UP000015105"/>
    </source>
</evidence>
<dbReference type="Proteomes" id="UP000015105">
    <property type="component" value="Chromosome 1D"/>
</dbReference>
<reference evidence="4" key="2">
    <citation type="journal article" date="2017" name="Nat. Plants">
        <title>The Aegilops tauschii genome reveals multiple impacts of transposons.</title>
        <authorList>
            <person name="Zhao G."/>
            <person name="Zou C."/>
            <person name="Li K."/>
            <person name="Wang K."/>
            <person name="Li T."/>
            <person name="Gao L."/>
            <person name="Zhang X."/>
            <person name="Wang H."/>
            <person name="Yang Z."/>
            <person name="Liu X."/>
            <person name="Jiang W."/>
            <person name="Mao L."/>
            <person name="Kong X."/>
            <person name="Jiao Y."/>
            <person name="Jia J."/>
        </authorList>
    </citation>
    <scope>NUCLEOTIDE SEQUENCE [LARGE SCALE GENOMIC DNA]</scope>
    <source>
        <strain evidence="4">cv. AL8/78</strain>
    </source>
</reference>
<reference evidence="3" key="5">
    <citation type="journal article" date="2021" name="G3 (Bethesda)">
        <title>Aegilops tauschii genome assembly Aet v5.0 features greater sequence contiguity and improved annotation.</title>
        <authorList>
            <person name="Wang L."/>
            <person name="Zhu T."/>
            <person name="Rodriguez J.C."/>
            <person name="Deal K.R."/>
            <person name="Dubcovsky J."/>
            <person name="McGuire P.E."/>
            <person name="Lux T."/>
            <person name="Spannagl M."/>
            <person name="Mayer K.F.X."/>
            <person name="Baldrich P."/>
            <person name="Meyers B.C."/>
            <person name="Huo N."/>
            <person name="Gu Y.Q."/>
            <person name="Zhou H."/>
            <person name="Devos K.M."/>
            <person name="Bennetzen J.L."/>
            <person name="Unver T."/>
            <person name="Budak H."/>
            <person name="Gulick P.J."/>
            <person name="Galiba G."/>
            <person name="Kalapos B."/>
            <person name="Nelson D.R."/>
            <person name="Li P."/>
            <person name="You F.M."/>
            <person name="Luo M.C."/>
            <person name="Dvorak J."/>
        </authorList>
    </citation>
    <scope>NUCLEOTIDE SEQUENCE [LARGE SCALE GENOMIC DNA]</scope>
    <source>
        <strain evidence="3">cv. AL8/78</strain>
    </source>
</reference>
<evidence type="ECO:0000256" key="1">
    <source>
        <dbReference type="RuleBase" id="RU361155"/>
    </source>
</evidence>
<reference evidence="3" key="4">
    <citation type="submission" date="2019-03" db="UniProtKB">
        <authorList>
            <consortium name="EnsemblPlants"/>
        </authorList>
    </citation>
    <scope>IDENTIFICATION</scope>
</reference>
<proteinExistence type="inferred from homology"/>
<comment type="similarity">
    <text evidence="1">Belongs to the sulfotransferase 1 family.</text>
</comment>
<dbReference type="SUPFAM" id="SSF52540">
    <property type="entry name" value="P-loop containing nucleoside triphosphate hydrolases"/>
    <property type="match status" value="1"/>
</dbReference>
<dbReference type="Pfam" id="PF00685">
    <property type="entry name" value="Sulfotransfer_1"/>
    <property type="match status" value="1"/>
</dbReference>
<evidence type="ECO:0000259" key="2">
    <source>
        <dbReference type="Pfam" id="PF00685"/>
    </source>
</evidence>
<evidence type="ECO:0000313" key="3">
    <source>
        <dbReference type="EnsemblPlants" id="AET1Gv20867400.1"/>
    </source>
</evidence>
<reference evidence="3" key="3">
    <citation type="journal article" date="2017" name="Nature">
        <title>Genome sequence of the progenitor of the wheat D genome Aegilops tauschii.</title>
        <authorList>
            <person name="Luo M.C."/>
            <person name="Gu Y.Q."/>
            <person name="Puiu D."/>
            <person name="Wang H."/>
            <person name="Twardziok S.O."/>
            <person name="Deal K.R."/>
            <person name="Huo N."/>
            <person name="Zhu T."/>
            <person name="Wang L."/>
            <person name="Wang Y."/>
            <person name="McGuire P.E."/>
            <person name="Liu S."/>
            <person name="Long H."/>
            <person name="Ramasamy R.K."/>
            <person name="Rodriguez J.C."/>
            <person name="Van S.L."/>
            <person name="Yuan L."/>
            <person name="Wang Z."/>
            <person name="Xia Z."/>
            <person name="Xiao L."/>
            <person name="Anderson O.D."/>
            <person name="Ouyang S."/>
            <person name="Liang Y."/>
            <person name="Zimin A.V."/>
            <person name="Pertea G."/>
            <person name="Qi P."/>
            <person name="Bennetzen J.L."/>
            <person name="Dai X."/>
            <person name="Dawson M.W."/>
            <person name="Muller H.G."/>
            <person name="Kugler K."/>
            <person name="Rivarola-Duarte L."/>
            <person name="Spannagl M."/>
            <person name="Mayer K.F.X."/>
            <person name="Lu F.H."/>
            <person name="Bevan M.W."/>
            <person name="Leroy P."/>
            <person name="Li P."/>
            <person name="You F.M."/>
            <person name="Sun Q."/>
            <person name="Liu Z."/>
            <person name="Lyons E."/>
            <person name="Wicker T."/>
            <person name="Salzberg S.L."/>
            <person name="Devos K.M."/>
            <person name="Dvorak J."/>
        </authorList>
    </citation>
    <scope>NUCLEOTIDE SEQUENCE [LARGE SCALE GENOMIC DNA]</scope>
    <source>
        <strain evidence="3">cv. AL8/78</strain>
    </source>
</reference>
<keyword evidence="4" id="KW-1185">Reference proteome</keyword>
<sequence length="51" mass="6184">MEEALELFCVGRCPGGPQWPHVLSYWEASRRWPEKVLFLQYEEMLRTRWAT</sequence>
<reference evidence="4" key="1">
    <citation type="journal article" date="2014" name="Science">
        <title>Ancient hybridizations among the ancestral genomes of bread wheat.</title>
        <authorList>
            <consortium name="International Wheat Genome Sequencing Consortium,"/>
            <person name="Marcussen T."/>
            <person name="Sandve S.R."/>
            <person name="Heier L."/>
            <person name="Spannagl M."/>
            <person name="Pfeifer M."/>
            <person name="Jakobsen K.S."/>
            <person name="Wulff B.B."/>
            <person name="Steuernagel B."/>
            <person name="Mayer K.F."/>
            <person name="Olsen O.A."/>
        </authorList>
    </citation>
    <scope>NUCLEOTIDE SEQUENCE [LARGE SCALE GENOMIC DNA]</scope>
    <source>
        <strain evidence="4">cv. AL8/78</strain>
    </source>
</reference>
<accession>A0A452ZPE4</accession>
<keyword evidence="1" id="KW-0808">Transferase</keyword>
<dbReference type="AlphaFoldDB" id="A0A452ZPE4"/>
<dbReference type="InterPro" id="IPR027417">
    <property type="entry name" value="P-loop_NTPase"/>
</dbReference>
<dbReference type="Gramene" id="AET1Gv20867400.1">
    <property type="protein sequence ID" value="AET1Gv20867400.1"/>
    <property type="gene ID" value="AET1Gv20867400"/>
</dbReference>
<organism evidence="3 4">
    <name type="scientific">Aegilops tauschii subsp. strangulata</name>
    <name type="common">Goatgrass</name>
    <dbReference type="NCBI Taxonomy" id="200361"/>
    <lineage>
        <taxon>Eukaryota</taxon>
        <taxon>Viridiplantae</taxon>
        <taxon>Streptophyta</taxon>
        <taxon>Embryophyta</taxon>
        <taxon>Tracheophyta</taxon>
        <taxon>Spermatophyta</taxon>
        <taxon>Magnoliopsida</taxon>
        <taxon>Liliopsida</taxon>
        <taxon>Poales</taxon>
        <taxon>Poaceae</taxon>
        <taxon>BOP clade</taxon>
        <taxon>Pooideae</taxon>
        <taxon>Triticodae</taxon>
        <taxon>Triticeae</taxon>
        <taxon>Triticinae</taxon>
        <taxon>Aegilops</taxon>
    </lineage>
</organism>
<dbReference type="Gramene" id="AET1Gv20867400.2">
    <property type="protein sequence ID" value="AET1Gv20867400.2"/>
    <property type="gene ID" value="AET1Gv20867400"/>
</dbReference>
<name>A0A452ZPE4_AEGTS</name>
<dbReference type="EnsemblPlants" id="AET1Gv20867400.2">
    <property type="protein sequence ID" value="AET1Gv20867400.2"/>
    <property type="gene ID" value="AET1Gv20867400"/>
</dbReference>
<dbReference type="EC" id="2.8.2.-" evidence="1"/>
<dbReference type="EnsemblPlants" id="AET1Gv20867400.1">
    <property type="protein sequence ID" value="AET1Gv20867400.1"/>
    <property type="gene ID" value="AET1Gv20867400"/>
</dbReference>
<protein>
    <recommendedName>
        <fullName evidence="1">Sulfotransferase</fullName>
        <ecNumber evidence="1">2.8.2.-</ecNumber>
    </recommendedName>
</protein>
<feature type="domain" description="Sulfotransferase" evidence="2">
    <location>
        <begin position="2"/>
        <end position="45"/>
    </location>
</feature>